<dbReference type="GO" id="GO:0000166">
    <property type="term" value="F:nucleotide binding"/>
    <property type="evidence" value="ECO:0007669"/>
    <property type="project" value="InterPro"/>
</dbReference>
<dbReference type="InterPro" id="IPR036291">
    <property type="entry name" value="NAD(P)-bd_dom_sf"/>
</dbReference>
<protein>
    <recommendedName>
        <fullName evidence="3">Gfo/Idh/MocA-like oxidoreductase N-terminal domain-containing protein</fullName>
    </recommendedName>
</protein>
<evidence type="ECO:0000313" key="4">
    <source>
        <dbReference type="EMBL" id="OGG01714.1"/>
    </source>
</evidence>
<reference evidence="4 5" key="1">
    <citation type="journal article" date="2016" name="Nat. Commun.">
        <title>Thousands of microbial genomes shed light on interconnected biogeochemical processes in an aquifer system.</title>
        <authorList>
            <person name="Anantharaman K."/>
            <person name="Brown C.T."/>
            <person name="Hug L.A."/>
            <person name="Sharon I."/>
            <person name="Castelle C.J."/>
            <person name="Probst A.J."/>
            <person name="Thomas B.C."/>
            <person name="Singh A."/>
            <person name="Wilkins M.J."/>
            <person name="Karaoz U."/>
            <person name="Brodie E.L."/>
            <person name="Williams K.H."/>
            <person name="Hubbard S.S."/>
            <person name="Banfield J.F."/>
        </authorList>
    </citation>
    <scope>NUCLEOTIDE SEQUENCE [LARGE SCALE GENOMIC DNA]</scope>
</reference>
<dbReference type="GO" id="GO:0016491">
    <property type="term" value="F:oxidoreductase activity"/>
    <property type="evidence" value="ECO:0007669"/>
    <property type="project" value="UniProtKB-KW"/>
</dbReference>
<dbReference type="InterPro" id="IPR000683">
    <property type="entry name" value="Gfo/Idh/MocA-like_OxRdtase_N"/>
</dbReference>
<gene>
    <name evidence="4" type="ORF">A3F83_00380</name>
</gene>
<evidence type="ECO:0000259" key="3">
    <source>
        <dbReference type="Pfam" id="PF01408"/>
    </source>
</evidence>
<dbReference type="STRING" id="1817867.A3F83_00380"/>
<accession>A0A1F5YNP0</accession>
<dbReference type="InterPro" id="IPR050463">
    <property type="entry name" value="Gfo/Idh/MocA_oxidrdct_glycsds"/>
</dbReference>
<dbReference type="PROSITE" id="PS51318">
    <property type="entry name" value="TAT"/>
    <property type="match status" value="1"/>
</dbReference>
<feature type="domain" description="Gfo/Idh/MocA-like oxidoreductase N-terminal" evidence="3">
    <location>
        <begin position="43"/>
        <end position="159"/>
    </location>
</feature>
<dbReference type="AlphaFoldDB" id="A0A1F5YNP0"/>
<name>A0A1F5YNP0_9BACT</name>
<dbReference type="Pfam" id="PF01408">
    <property type="entry name" value="GFO_IDH_MocA"/>
    <property type="match status" value="1"/>
</dbReference>
<dbReference type="PANTHER" id="PTHR43818:SF11">
    <property type="entry name" value="BCDNA.GH03377"/>
    <property type="match status" value="1"/>
</dbReference>
<keyword evidence="2" id="KW-0732">Signal</keyword>
<sequence length="327" mass="35957">MSKRRQFIREVGLGALSSLALASTVTKASPAAEGPDQGTGKKIRVGIIGAENSHSINFGTMFNVDKKFPGVEVVAIWGETAEFAKNSAEKGSIPKIVKKQEELLGLIDALIVDFRHAKYQAAAATPFVEAGIPTFVDKPFCYRVEEGRALLELAEKRKTPITSLSSVGYGPEVDDLAGQIPVLDQIISVVVTGPSDIKSKYGGIFFYGIHTVERLFKLFGDEVEAVRATRNGPRCTFEFKFVNGNLATYVPAAGWKVYCALKEKEGLIEIKPRMKMEENALHMYSAIVKMFQTGAEPRNHESILKPIAALEAMERSVYSEEWEHLLV</sequence>
<evidence type="ECO:0000313" key="5">
    <source>
        <dbReference type="Proteomes" id="UP000179129"/>
    </source>
</evidence>
<dbReference type="Proteomes" id="UP000179129">
    <property type="component" value="Unassembled WGS sequence"/>
</dbReference>
<feature type="chain" id="PRO_5009522545" description="Gfo/Idh/MocA-like oxidoreductase N-terminal domain-containing protein" evidence="2">
    <location>
        <begin position="23"/>
        <end position="327"/>
    </location>
</feature>
<dbReference type="Gene3D" id="3.40.50.720">
    <property type="entry name" value="NAD(P)-binding Rossmann-like Domain"/>
    <property type="match status" value="1"/>
</dbReference>
<dbReference type="SUPFAM" id="SSF51735">
    <property type="entry name" value="NAD(P)-binding Rossmann-fold domains"/>
    <property type="match status" value="1"/>
</dbReference>
<proteinExistence type="predicted"/>
<dbReference type="PANTHER" id="PTHR43818">
    <property type="entry name" value="BCDNA.GH03377"/>
    <property type="match status" value="1"/>
</dbReference>
<evidence type="ECO:0000256" key="2">
    <source>
        <dbReference type="SAM" id="SignalP"/>
    </source>
</evidence>
<feature type="signal peptide" evidence="2">
    <location>
        <begin position="1"/>
        <end position="22"/>
    </location>
</feature>
<dbReference type="InterPro" id="IPR006311">
    <property type="entry name" value="TAT_signal"/>
</dbReference>
<evidence type="ECO:0000256" key="1">
    <source>
        <dbReference type="ARBA" id="ARBA00023002"/>
    </source>
</evidence>
<comment type="caution">
    <text evidence="4">The sequence shown here is derived from an EMBL/GenBank/DDBJ whole genome shotgun (WGS) entry which is preliminary data.</text>
</comment>
<dbReference type="EMBL" id="MFIX01000203">
    <property type="protein sequence ID" value="OGG01714.1"/>
    <property type="molecule type" value="Genomic_DNA"/>
</dbReference>
<organism evidence="4 5">
    <name type="scientific">Candidatus Glassbacteria bacterium RIFCSPLOWO2_12_FULL_58_11</name>
    <dbReference type="NCBI Taxonomy" id="1817867"/>
    <lineage>
        <taxon>Bacteria</taxon>
        <taxon>Candidatus Glassiibacteriota</taxon>
    </lineage>
</organism>
<keyword evidence="1" id="KW-0560">Oxidoreductase</keyword>